<name>A0ABD0YNH5_9HEMI</name>
<organism evidence="3 4">
    <name type="scientific">Ranatra chinensis</name>
    <dbReference type="NCBI Taxonomy" id="642074"/>
    <lineage>
        <taxon>Eukaryota</taxon>
        <taxon>Metazoa</taxon>
        <taxon>Ecdysozoa</taxon>
        <taxon>Arthropoda</taxon>
        <taxon>Hexapoda</taxon>
        <taxon>Insecta</taxon>
        <taxon>Pterygota</taxon>
        <taxon>Neoptera</taxon>
        <taxon>Paraneoptera</taxon>
        <taxon>Hemiptera</taxon>
        <taxon>Heteroptera</taxon>
        <taxon>Panheteroptera</taxon>
        <taxon>Nepomorpha</taxon>
        <taxon>Nepidae</taxon>
        <taxon>Ranatrinae</taxon>
        <taxon>Ranatra</taxon>
    </lineage>
</organism>
<dbReference type="InterPro" id="IPR019441">
    <property type="entry name" value="FMP27/BLTP2/Hobbit_GFWDK_RBG"/>
</dbReference>
<sequence length="1444" mass="165028">MSFIDDFSYLTSPNECSWTTTLLEISIDSSDIFTVEALQFLTLNDSELIRTERANSEGFTLAWNRTWSIAMTSIKALFPYNHNFCEAIQDEFISVIKWLKRLHRDPSAAPKKLPPDLLIKVKEFLFEMSDDPFEVRLRDNFELLVDEYNESLKRQKMLDAKISQLSKTHLLLPAGKVDELYANLLCMNAEIYYKRSKQIQLQGTRTRLFAWIVTDLQIVAMTDPTIDGTENAIYCMTQIDHDTPWPEDGVEFTTLWCRSVVINCRELKFQLRDFPQPWLDLCQLQMWGRLLGAEQLPTRRAKRIVTLELGEPWGSEDIERSMTSLKFYHDLNCEVEQFRYAFGPCWEPVIAQCNLSFEKIVRPSLDPSPPLPLWDKLRLLLHGRVTMLIRQLTVLLHASLDPYNTTEEMEITWSDVAIDWTNAKIVFKGTLDIYVRTASKYDDCRLVHFPSLRLSIKLGWMCLGDPNDHHSVMPCAPDKLPDYSSNQVHDSFRAFRSQNLNISLALETKPTTNCGTEAHCPVALLYGSTLRWFENLKLILSGVTRPTRRGTVFKTNRPRKLPLSRHYRKVHLLLSLHTFQIHYWMSYAMQRGLELTGESISFSSEHLLSLVPIADNLIHRPRAEWSVVYMTCELHNAEIWLRSALPDEQQEEQKVLLHQPVEKCYFLSVSKVSYGREGSGQVSVNTPTHRLVVYGLKGAWTMSNRDVVFALYDTFIKTKQLKKNLSTEALKAFRSDTNTTTLKAQTQHPPEPQATPQGPKQATPSPMSKLQCGHVATMLQQLIAEVDTKAVVFSDEPASSPNEQPLQGLAACQYTDDVIHKNWLIALVNSQVLLKGPETKGYVILSAAKAEILQRVHRPVWRERTLVTKTTWIGSLQSMQYYATVNAGKNDSLDENIMWLSVDNIKEKDDCVIAGLPDVPQLVGSGQSVGGVVSETVGASSAGDNPPLQLQRIVSRCKCEFFYVCYGESGMLPSTLVSVPTPPCEDSSSPWEHPQTPVDAFTLMHHDLDVCTNSLQYAMLLDIINNLLLYVEPSRREAFERLQAMRFQLQLQSVEDQRRPIQAAQTRVRGLLSKLRGLEREIYLVQRALGDEPNSHHLAQQIDSLEKQIYKCKEAVNVQSMELDMMLSCYKETQLMANQKLATLRGDKSVSVVRASEICFKHAQWRLTEADGQLGIADLVLSNFLYTKNSKSDDSVEHLLELGHVRMTNLLPNQIYKEVLQPTEILNNMPVDRKKAVRVFCRERAPVGGIPVKEHFEINVVPLTIGLTKKFYNTMMKFCFSERETDESELTDDGEGGKKSRPHSKGKEANFYVSIERKDDVEKMKERAEKNKQFTYIKIPEVPVRVSYKGNKEKNLEDIRDFSLVIPTLEYHNVTWTWLDLLLAMKSDSRKVILSQAIKQKLQIKMNRTGAEEGTSPQEEDKVKILFGSSHMVRALDSTYHHKK</sequence>
<feature type="domain" description="FMP27/BLTP2/Hobbit GFWDK motif-containing RBG unit" evidence="2">
    <location>
        <begin position="273"/>
        <end position="405"/>
    </location>
</feature>
<evidence type="ECO:0000313" key="3">
    <source>
        <dbReference type="EMBL" id="KAL1132826.1"/>
    </source>
</evidence>
<dbReference type="InterPro" id="IPR045167">
    <property type="entry name" value="Hobbit"/>
</dbReference>
<evidence type="ECO:0000259" key="2">
    <source>
        <dbReference type="SMART" id="SM01214"/>
    </source>
</evidence>
<reference evidence="3 4" key="1">
    <citation type="submission" date="2024-07" db="EMBL/GenBank/DDBJ databases">
        <title>Chromosome-level genome assembly of the water stick insect Ranatra chinensis (Heteroptera: Nepidae).</title>
        <authorList>
            <person name="Liu X."/>
        </authorList>
    </citation>
    <scope>NUCLEOTIDE SEQUENCE [LARGE SCALE GENOMIC DNA]</scope>
    <source>
        <strain evidence="3">Cailab_2021Rc</strain>
        <tissue evidence="3">Muscle</tissue>
    </source>
</reference>
<evidence type="ECO:0000256" key="1">
    <source>
        <dbReference type="SAM" id="MobiDB-lite"/>
    </source>
</evidence>
<comment type="caution">
    <text evidence="3">The sequence shown here is derived from an EMBL/GenBank/DDBJ whole genome shotgun (WGS) entry which is preliminary data.</text>
</comment>
<dbReference type="Pfam" id="PF10344">
    <property type="entry name" value="Hobbit"/>
    <property type="match status" value="2"/>
</dbReference>
<dbReference type="Proteomes" id="UP001558652">
    <property type="component" value="Unassembled WGS sequence"/>
</dbReference>
<evidence type="ECO:0000313" key="4">
    <source>
        <dbReference type="Proteomes" id="UP001558652"/>
    </source>
</evidence>
<dbReference type="PANTHER" id="PTHR15678">
    <property type="entry name" value="ANTIGEN MLAA-22-RELATED"/>
    <property type="match status" value="1"/>
</dbReference>
<protein>
    <recommendedName>
        <fullName evidence="2">FMP27/BLTP2/Hobbit GFWDK motif-containing RBG unit domain-containing protein</fullName>
    </recommendedName>
</protein>
<gene>
    <name evidence="3" type="ORF">AAG570_010778</name>
</gene>
<feature type="region of interest" description="Disordered" evidence="1">
    <location>
        <begin position="736"/>
        <end position="768"/>
    </location>
</feature>
<dbReference type="SMART" id="SM01214">
    <property type="entry name" value="Fmp27_GFWDK"/>
    <property type="match status" value="1"/>
</dbReference>
<proteinExistence type="predicted"/>
<dbReference type="PANTHER" id="PTHR15678:SF6">
    <property type="entry name" value="BRIDGE-LIKE LIPID TRANSFER PROTEIN FAMILY MEMBER 2"/>
    <property type="match status" value="1"/>
</dbReference>
<dbReference type="EMBL" id="JBFDAA010000005">
    <property type="protein sequence ID" value="KAL1132826.1"/>
    <property type="molecule type" value="Genomic_DNA"/>
</dbReference>
<keyword evidence="4" id="KW-1185">Reference proteome</keyword>
<accession>A0ABD0YNH5</accession>